<keyword evidence="1" id="KW-0472">Membrane</keyword>
<name>A0ABD4Z661_9BURK</name>
<reference evidence="3 4" key="1">
    <citation type="submission" date="2022-09" db="EMBL/GenBank/DDBJ databases">
        <title>Intensive care unit water sources are persistently colonized with multi-drug resistant bacteria and are the site of extensive horizontal gene transfer of antibiotic resistance genes.</title>
        <authorList>
            <person name="Diorio-Toth L."/>
        </authorList>
    </citation>
    <scope>NUCLEOTIDE SEQUENCE [LARGE SCALE GENOMIC DNA]</scope>
    <source>
        <strain evidence="3 4">GD03967</strain>
    </source>
</reference>
<feature type="transmembrane region" description="Helical" evidence="1">
    <location>
        <begin position="20"/>
        <end position="39"/>
    </location>
</feature>
<feature type="domain" description="CHASE2" evidence="2">
    <location>
        <begin position="42"/>
        <end position="307"/>
    </location>
</feature>
<dbReference type="AlphaFoldDB" id="A0ABD4Z661"/>
<dbReference type="Pfam" id="PF05226">
    <property type="entry name" value="CHASE2"/>
    <property type="match status" value="1"/>
</dbReference>
<evidence type="ECO:0000313" key="3">
    <source>
        <dbReference type="EMBL" id="MDH1182054.1"/>
    </source>
</evidence>
<keyword evidence="1" id="KW-0812">Transmembrane</keyword>
<gene>
    <name evidence="3" type="ORF">N5C72_28585</name>
</gene>
<dbReference type="SMART" id="SM01080">
    <property type="entry name" value="CHASE2"/>
    <property type="match status" value="1"/>
</dbReference>
<keyword evidence="1" id="KW-1133">Transmembrane helix</keyword>
<dbReference type="EMBL" id="JAOBZK010000091">
    <property type="protein sequence ID" value="MDH1182054.1"/>
    <property type="molecule type" value="Genomic_DNA"/>
</dbReference>
<feature type="non-terminal residue" evidence="3">
    <location>
        <position position="307"/>
    </location>
</feature>
<evidence type="ECO:0000313" key="4">
    <source>
        <dbReference type="Proteomes" id="UP001158644"/>
    </source>
</evidence>
<comment type="caution">
    <text evidence="3">The sequence shown here is derived from an EMBL/GenBank/DDBJ whole genome shotgun (WGS) entry which is preliminary data.</text>
</comment>
<organism evidence="3 4">
    <name type="scientific">Achromobacter mucicolens</name>
    <dbReference type="NCBI Taxonomy" id="1389922"/>
    <lineage>
        <taxon>Bacteria</taxon>
        <taxon>Pseudomonadati</taxon>
        <taxon>Pseudomonadota</taxon>
        <taxon>Betaproteobacteria</taxon>
        <taxon>Burkholderiales</taxon>
        <taxon>Alcaligenaceae</taxon>
        <taxon>Achromobacter</taxon>
    </lineage>
</organism>
<accession>A0ABD4Z661</accession>
<evidence type="ECO:0000256" key="1">
    <source>
        <dbReference type="SAM" id="Phobius"/>
    </source>
</evidence>
<sequence>MDTLQDLAAPRDHRANTRWFEWGLLSALLLACVVALSAARSFEHIDLALTDQLSRLSTQPISEEIVIVAIDDKSLAEIGRWPWARHTHATVIEQITAANPKAIGLDLILVEPGHASTADDHLLGEAIARNGRVVLPLVLQDRLGDGTLSRSEPAAALAAAAAALGHIHLEIDPDGIVRSTFLREGDGDRWWDHFAVALLRVGGFALPAELPGQRAPVSPTARTPEAGTWYRDHWAQIPYAGPPGSVVRVSYADVLQGRVPPETFAQKYVLVGATASGMGDAYATPRSGEAELMPGVEIAANVVNALL</sequence>
<dbReference type="Proteomes" id="UP001158644">
    <property type="component" value="Unassembled WGS sequence"/>
</dbReference>
<proteinExistence type="predicted"/>
<dbReference type="InterPro" id="IPR007890">
    <property type="entry name" value="CHASE2"/>
</dbReference>
<protein>
    <submittedName>
        <fullName evidence="3">CHASE2 domain-containing protein</fullName>
    </submittedName>
</protein>
<dbReference type="RefSeq" id="WP_279992429.1">
    <property type="nucleotide sequence ID" value="NZ_JAOBZK010000091.1"/>
</dbReference>
<evidence type="ECO:0000259" key="2">
    <source>
        <dbReference type="SMART" id="SM01080"/>
    </source>
</evidence>